<evidence type="ECO:0000313" key="2">
    <source>
        <dbReference type="EMBL" id="KKS43029.1"/>
    </source>
</evidence>
<keyword evidence="1" id="KW-1133">Transmembrane helix</keyword>
<protein>
    <recommendedName>
        <fullName evidence="4">ABC transporter permease protein</fullName>
    </recommendedName>
</protein>
<dbReference type="EMBL" id="LCDA01000003">
    <property type="protein sequence ID" value="KKS43029.1"/>
    <property type="molecule type" value="Genomic_DNA"/>
</dbReference>
<evidence type="ECO:0000256" key="1">
    <source>
        <dbReference type="SAM" id="Phobius"/>
    </source>
</evidence>
<dbReference type="PANTHER" id="PTHR36833:SF2">
    <property type="entry name" value="SLR0610 PROTEIN"/>
    <property type="match status" value="1"/>
</dbReference>
<accession>A0A0G0Z2L9</accession>
<dbReference type="Pfam" id="PF06182">
    <property type="entry name" value="ABC2_membrane_6"/>
    <property type="match status" value="1"/>
</dbReference>
<dbReference type="InterPro" id="IPR010390">
    <property type="entry name" value="ABC-2_transporter-like"/>
</dbReference>
<keyword evidence="1" id="KW-0812">Transmembrane</keyword>
<evidence type="ECO:0008006" key="4">
    <source>
        <dbReference type="Google" id="ProtNLM"/>
    </source>
</evidence>
<proteinExistence type="predicted"/>
<feature type="transmembrane region" description="Helical" evidence="1">
    <location>
        <begin position="243"/>
        <end position="259"/>
    </location>
</feature>
<reference evidence="2 3" key="1">
    <citation type="journal article" date="2015" name="Nature">
        <title>rRNA introns, odd ribosomes, and small enigmatic genomes across a large radiation of phyla.</title>
        <authorList>
            <person name="Brown C.T."/>
            <person name="Hug L.A."/>
            <person name="Thomas B.C."/>
            <person name="Sharon I."/>
            <person name="Castelle C.J."/>
            <person name="Singh A."/>
            <person name="Wilkins M.J."/>
            <person name="Williams K.H."/>
            <person name="Banfield J.F."/>
        </authorList>
    </citation>
    <scope>NUCLEOTIDE SEQUENCE [LARGE SCALE GENOMIC DNA]</scope>
</reference>
<comment type="caution">
    <text evidence="2">The sequence shown here is derived from an EMBL/GenBank/DDBJ whole genome shotgun (WGS) entry which is preliminary data.</text>
</comment>
<evidence type="ECO:0000313" key="3">
    <source>
        <dbReference type="Proteomes" id="UP000033854"/>
    </source>
</evidence>
<dbReference type="PANTHER" id="PTHR36833">
    <property type="entry name" value="SLR0610 PROTEIN-RELATED"/>
    <property type="match status" value="1"/>
</dbReference>
<name>A0A0G0Z2L9_9BACT</name>
<gene>
    <name evidence="2" type="ORF">UV06_C0003G0030</name>
</gene>
<organism evidence="2 3">
    <name type="scientific">Candidatus Collierbacteria bacterium GW2011_GWA2_42_17</name>
    <dbReference type="NCBI Taxonomy" id="1618378"/>
    <lineage>
        <taxon>Bacteria</taxon>
        <taxon>Candidatus Collieribacteriota</taxon>
    </lineage>
</organism>
<feature type="transmembrane region" description="Helical" evidence="1">
    <location>
        <begin position="39"/>
        <end position="60"/>
    </location>
</feature>
<feature type="transmembrane region" description="Helical" evidence="1">
    <location>
        <begin position="72"/>
        <end position="93"/>
    </location>
</feature>
<feature type="transmembrane region" description="Helical" evidence="1">
    <location>
        <begin position="217"/>
        <end position="237"/>
    </location>
</feature>
<feature type="transmembrane region" description="Helical" evidence="1">
    <location>
        <begin position="158"/>
        <end position="185"/>
    </location>
</feature>
<dbReference type="Proteomes" id="UP000033854">
    <property type="component" value="Unassembled WGS sequence"/>
</dbReference>
<keyword evidence="1" id="KW-0472">Membrane</keyword>
<feature type="transmembrane region" description="Helical" evidence="1">
    <location>
        <begin position="129"/>
        <end position="146"/>
    </location>
</feature>
<sequence length="276" mass="31524">MKRLEFKKSIKLRWKIISSCTMFGFKESMAYSLNNWGNLLSMIVYMITYLIFLDVLFGRVKMIAGYGYTEMLFFTLIVQINYYLLFIITQVNTERLDTSINTGELDLWLVKPVPALWFVSFRKINLGELLFGAFPATIPLLVILSGKWSVLNMSFGGVMAGIIFIILGQIIIHCFVFMIAMTAFFTGEGKHARNVGVELSIFGDSIPLEGYPKFLKYIGLTIVPFLVHTALAVSFFLGKNTNYYYLVYVFGLAVFFLWLKTVAWKFSLKHYSSASS</sequence>
<dbReference type="AlphaFoldDB" id="A0A0G0Z2L9"/>